<keyword evidence="2 6" id="KW-0479">Metal-binding</keyword>
<evidence type="ECO:0000256" key="3">
    <source>
        <dbReference type="ARBA" id="ARBA00022801"/>
    </source>
</evidence>
<accession>A0A1W0XAN6</accession>
<dbReference type="GO" id="GO:0004382">
    <property type="term" value="F:GDP phosphatase activity"/>
    <property type="evidence" value="ECO:0007669"/>
    <property type="project" value="TreeGrafter"/>
</dbReference>
<evidence type="ECO:0000256" key="6">
    <source>
        <dbReference type="PIRSR" id="PIRSR609283-1"/>
    </source>
</evidence>
<dbReference type="SUPFAM" id="SSF101887">
    <property type="entry name" value="Apyrase"/>
    <property type="match status" value="1"/>
</dbReference>
<gene>
    <name evidence="7" type="ORF">BV898_01656</name>
</gene>
<dbReference type="OrthoDB" id="25028at2759"/>
<dbReference type="AlphaFoldDB" id="A0A1W0XAN6"/>
<comment type="caution">
    <text evidence="7">The sequence shown here is derived from an EMBL/GenBank/DDBJ whole genome shotgun (WGS) entry which is preliminary data.</text>
</comment>
<evidence type="ECO:0000313" key="8">
    <source>
        <dbReference type="Proteomes" id="UP000192578"/>
    </source>
</evidence>
<dbReference type="EMBL" id="MTYJ01000006">
    <property type="protein sequence ID" value="OQV24596.1"/>
    <property type="molecule type" value="Genomic_DNA"/>
</dbReference>
<organism evidence="7 8">
    <name type="scientific">Hypsibius exemplaris</name>
    <name type="common">Freshwater tardigrade</name>
    <dbReference type="NCBI Taxonomy" id="2072580"/>
    <lineage>
        <taxon>Eukaryota</taxon>
        <taxon>Metazoa</taxon>
        <taxon>Ecdysozoa</taxon>
        <taxon>Tardigrada</taxon>
        <taxon>Eutardigrada</taxon>
        <taxon>Parachela</taxon>
        <taxon>Hypsibioidea</taxon>
        <taxon>Hypsibiidae</taxon>
        <taxon>Hypsibius</taxon>
    </lineage>
</organism>
<sequence>MLRLPAVLSSPGTVSEVLILALISLSFVSAWNTNIRLRQEALLPFGFSARTAEDPVKHPFQLVADLDRRSAFGAQPDREVEFSYLKTGTLRAVSHGFVPYIAWDGAADAATGENFGDLITGPPPKNASRSSRGMELSDLVRFDGHLIACEDRTGIIYRIANGTAVPWITLRDEMSRRRNKGFKCEWSVVKDGHVYFGSHSASIKHPHPDGPTMWTGTRLIKKVSANGTIESVDWNHVYEALDDHLAIKLGGFMMQEAVLYSDIAQAWYFLPRTIQYDNSTDDPVQDLSPCDFIVTATEDLTVFTTTALVGPLDWRFGFSAARFVPGTNDSLILALRSFESEELFATKIVMFHLNGTIVLPEQIVVKGIKFEGLEFT</sequence>
<dbReference type="InterPro" id="IPR036258">
    <property type="entry name" value="Apyrase_sf"/>
</dbReference>
<evidence type="ECO:0000256" key="1">
    <source>
        <dbReference type="ARBA" id="ARBA00001913"/>
    </source>
</evidence>
<proteinExistence type="inferred from homology"/>
<reference evidence="8" key="1">
    <citation type="submission" date="2017-01" db="EMBL/GenBank/DDBJ databases">
        <title>Comparative genomics of anhydrobiosis in the tardigrade Hypsibius dujardini.</title>
        <authorList>
            <person name="Yoshida Y."/>
            <person name="Koutsovoulos G."/>
            <person name="Laetsch D."/>
            <person name="Stevens L."/>
            <person name="Kumar S."/>
            <person name="Horikawa D."/>
            <person name="Ishino K."/>
            <person name="Komine S."/>
            <person name="Tomita M."/>
            <person name="Blaxter M."/>
            <person name="Arakawa K."/>
        </authorList>
    </citation>
    <scope>NUCLEOTIDE SEQUENCE [LARGE SCALE GENOMIC DNA]</scope>
    <source>
        <strain evidence="8">Z151</strain>
    </source>
</reference>
<dbReference type="InterPro" id="IPR009283">
    <property type="entry name" value="Apyrase"/>
</dbReference>
<feature type="binding site" evidence="6">
    <location>
        <position position="319"/>
    </location>
    <ligand>
        <name>Ca(2+)</name>
        <dbReference type="ChEBI" id="CHEBI:29108"/>
    </ligand>
</feature>
<evidence type="ECO:0000256" key="5">
    <source>
        <dbReference type="ARBA" id="ARBA00025738"/>
    </source>
</evidence>
<feature type="binding site" evidence="6">
    <location>
        <position position="256"/>
    </location>
    <ligand>
        <name>Ca(2+)</name>
        <dbReference type="ChEBI" id="CHEBI:29108"/>
    </ligand>
</feature>
<feature type="binding site" evidence="6">
    <location>
        <position position="371"/>
    </location>
    <ligand>
        <name>Ca(2+)</name>
        <dbReference type="ChEBI" id="CHEBI:29108"/>
    </ligand>
</feature>
<evidence type="ECO:0000256" key="4">
    <source>
        <dbReference type="ARBA" id="ARBA00022837"/>
    </source>
</evidence>
<feature type="binding site" evidence="6">
    <location>
        <position position="138"/>
    </location>
    <ligand>
        <name>Ca(2+)</name>
        <dbReference type="ChEBI" id="CHEBI:29108"/>
    </ligand>
</feature>
<evidence type="ECO:0000313" key="7">
    <source>
        <dbReference type="EMBL" id="OQV24596.1"/>
    </source>
</evidence>
<name>A0A1W0XAN6_HYPEX</name>
<dbReference type="Proteomes" id="UP000192578">
    <property type="component" value="Unassembled WGS sequence"/>
</dbReference>
<keyword evidence="8" id="KW-1185">Reference proteome</keyword>
<comment type="cofactor">
    <cofactor evidence="1 6">
        <name>Ca(2+)</name>
        <dbReference type="ChEBI" id="CHEBI:29108"/>
    </cofactor>
</comment>
<evidence type="ECO:0000256" key="2">
    <source>
        <dbReference type="ARBA" id="ARBA00022723"/>
    </source>
</evidence>
<keyword evidence="4 6" id="KW-0106">Calcium</keyword>
<dbReference type="GO" id="GO:0005509">
    <property type="term" value="F:calcium ion binding"/>
    <property type="evidence" value="ECO:0007669"/>
    <property type="project" value="InterPro"/>
</dbReference>
<dbReference type="PANTHER" id="PTHR13023:SF3">
    <property type="entry name" value="SOLUBLE CALCIUM-ACTIVATED NUCLEOTIDASE 1"/>
    <property type="match status" value="1"/>
</dbReference>
<dbReference type="Gene3D" id="2.120.10.100">
    <property type="entry name" value="Apyrase"/>
    <property type="match status" value="1"/>
</dbReference>
<feature type="binding site" evidence="6">
    <location>
        <position position="137"/>
    </location>
    <ligand>
        <name>Ca(2+)</name>
        <dbReference type="ChEBI" id="CHEBI:29108"/>
    </ligand>
</feature>
<dbReference type="PANTHER" id="PTHR13023">
    <property type="entry name" value="APYRASE"/>
    <property type="match status" value="1"/>
</dbReference>
<comment type="similarity">
    <text evidence="5">Belongs to the apyrase family.</text>
</comment>
<dbReference type="Pfam" id="PF06079">
    <property type="entry name" value="Apyrase"/>
    <property type="match status" value="1"/>
</dbReference>
<dbReference type="GO" id="GO:0030166">
    <property type="term" value="P:proteoglycan biosynthetic process"/>
    <property type="evidence" value="ECO:0007669"/>
    <property type="project" value="TreeGrafter"/>
</dbReference>
<keyword evidence="3" id="KW-0378">Hydrolase</keyword>
<feature type="binding site" evidence="6">
    <location>
        <position position="185"/>
    </location>
    <ligand>
        <name>Ca(2+)</name>
        <dbReference type="ChEBI" id="CHEBI:29108"/>
    </ligand>
</feature>
<dbReference type="GO" id="GO:0045134">
    <property type="term" value="F:UDP phosphatase activity"/>
    <property type="evidence" value="ECO:0007669"/>
    <property type="project" value="TreeGrafter"/>
</dbReference>
<protein>
    <submittedName>
        <fullName evidence="7">Soluble calcium-activated nucleotidase 1</fullName>
    </submittedName>
</protein>